<feature type="compositionally biased region" description="Basic and acidic residues" evidence="1">
    <location>
        <begin position="565"/>
        <end position="575"/>
    </location>
</feature>
<feature type="compositionally biased region" description="Basic and acidic residues" evidence="1">
    <location>
        <begin position="459"/>
        <end position="472"/>
    </location>
</feature>
<dbReference type="OrthoDB" id="2735536at2759"/>
<reference evidence="2" key="1">
    <citation type="submission" date="2020-04" db="EMBL/GenBank/DDBJ databases">
        <title>Analysis of mating type loci in Filobasidium floriforme.</title>
        <authorList>
            <person name="Nowrousian M."/>
        </authorList>
    </citation>
    <scope>NUCLEOTIDE SEQUENCE</scope>
    <source>
        <strain evidence="2">CBS 6242</strain>
    </source>
</reference>
<feature type="compositionally biased region" description="Polar residues" evidence="1">
    <location>
        <begin position="118"/>
        <end position="129"/>
    </location>
</feature>
<dbReference type="AlphaFoldDB" id="A0A8K0JNT1"/>
<feature type="region of interest" description="Disordered" evidence="1">
    <location>
        <begin position="217"/>
        <end position="251"/>
    </location>
</feature>
<gene>
    <name evidence="2" type="ORF">FFLO_02583</name>
</gene>
<evidence type="ECO:0000313" key="2">
    <source>
        <dbReference type="EMBL" id="KAG7561943.1"/>
    </source>
</evidence>
<evidence type="ECO:0000313" key="3">
    <source>
        <dbReference type="Proteomes" id="UP000812966"/>
    </source>
</evidence>
<accession>A0A8K0JNT1</accession>
<organism evidence="2 3">
    <name type="scientific">Filobasidium floriforme</name>
    <dbReference type="NCBI Taxonomy" id="5210"/>
    <lineage>
        <taxon>Eukaryota</taxon>
        <taxon>Fungi</taxon>
        <taxon>Dikarya</taxon>
        <taxon>Basidiomycota</taxon>
        <taxon>Agaricomycotina</taxon>
        <taxon>Tremellomycetes</taxon>
        <taxon>Filobasidiales</taxon>
        <taxon>Filobasidiaceae</taxon>
        <taxon>Filobasidium</taxon>
    </lineage>
</organism>
<dbReference type="Proteomes" id="UP000812966">
    <property type="component" value="Unassembled WGS sequence"/>
</dbReference>
<evidence type="ECO:0000256" key="1">
    <source>
        <dbReference type="SAM" id="MobiDB-lite"/>
    </source>
</evidence>
<dbReference type="Pfam" id="PF11709">
    <property type="entry name" value="Mit_ribos_Mrp51"/>
    <property type="match status" value="1"/>
</dbReference>
<name>A0A8K0JNT1_9TREE</name>
<dbReference type="PANTHER" id="PTHR28058">
    <property type="entry name" value="37S RIBOSOMAL PROTEIN MRP51, MITOCHONDRIAL"/>
    <property type="match status" value="1"/>
</dbReference>
<feature type="region of interest" description="Disordered" evidence="1">
    <location>
        <begin position="315"/>
        <end position="340"/>
    </location>
</feature>
<feature type="region of interest" description="Disordered" evidence="1">
    <location>
        <begin position="440"/>
        <end position="472"/>
    </location>
</feature>
<feature type="compositionally biased region" description="Low complexity" evidence="1">
    <location>
        <begin position="447"/>
        <end position="456"/>
    </location>
</feature>
<protein>
    <submittedName>
        <fullName evidence="2">Uncharacterized protein</fullName>
    </submittedName>
</protein>
<keyword evidence="3" id="KW-1185">Reference proteome</keyword>
<dbReference type="PANTHER" id="PTHR28058:SF1">
    <property type="entry name" value="SMALL RIBOSOMAL SUBUNIT PROTEIN BS1M"/>
    <property type="match status" value="1"/>
</dbReference>
<sequence>MSTSSNFAALLRKSKFASHDPLITRIYTAPTASRSKGDWGLKYTLPASTATRPQSRYIRLRSLDAGQGLGCDYVSGEKEARLMETWGDGRYGWNREDSDASKSDSSSLYKQTRRQVGGRNQSGYATSRSDSVDLDPWFEPKNTGDNASEEVKLYLSDVEGMSEEHFEKHLSKIRASRERFAQTLTERGDKPLFEYRQTGGALVEEAAPSFLANDARSEHARVTSPDSIAPRPHKTSGMAYSEGSHADSQLHPLMSLPGRVLNGVNRSQLHQEAAWQRSKKALSTAFVGQSRIPYEDDITDMKVVGLAGLTAKMPRARSEGLSSMDPTGTDPETKSTSTFRVTSARIEAPPSVVASMPASNLSSVALNDQSIRHVTPHSRDHASAASQHPLESMRFELQVAASGQADQLNRAQNGGDRLVGQKGWVGAERKNDLLEMARHMSGSSRTGGRQFGAAGRRVARAEEHERQKDSMDDIQKLLSDLGNLNNADRAAGFTGKRGYHTSAVRRSSDKDDLPTASIGPGEAKGSEPIGGPGVGGNTQKEAGPAGSLAKGEWRQLEENVAGESRYGENLDEKKE</sequence>
<proteinExistence type="predicted"/>
<dbReference type="EMBL" id="JABELV010000042">
    <property type="protein sequence ID" value="KAG7561943.1"/>
    <property type="molecule type" value="Genomic_DNA"/>
</dbReference>
<feature type="compositionally biased region" description="Basic and acidic residues" evidence="1">
    <location>
        <begin position="93"/>
        <end position="102"/>
    </location>
</feature>
<feature type="region of interest" description="Disordered" evidence="1">
    <location>
        <begin position="489"/>
        <end position="575"/>
    </location>
</feature>
<dbReference type="InterPro" id="IPR016712">
    <property type="entry name" value="Rbsml_bS1m-like"/>
</dbReference>
<comment type="caution">
    <text evidence="2">The sequence shown here is derived from an EMBL/GenBank/DDBJ whole genome shotgun (WGS) entry which is preliminary data.</text>
</comment>
<feature type="region of interest" description="Disordered" evidence="1">
    <location>
        <begin position="93"/>
        <end position="145"/>
    </location>
</feature>